<evidence type="ECO:0000313" key="1">
    <source>
        <dbReference type="EMBL" id="BAC17062.1"/>
    </source>
</evidence>
<organism evidence="1 2">
    <name type="scientific">Corynebacterium efficiens (strain DSM 44549 / YS-314 / AJ 12310 / JCM 11189 / NBRC 100395)</name>
    <dbReference type="NCBI Taxonomy" id="196164"/>
    <lineage>
        <taxon>Bacteria</taxon>
        <taxon>Bacillati</taxon>
        <taxon>Actinomycetota</taxon>
        <taxon>Actinomycetes</taxon>
        <taxon>Mycobacteriales</taxon>
        <taxon>Corynebacteriaceae</taxon>
        <taxon>Corynebacterium</taxon>
    </lineage>
</organism>
<name>Q8FTX6_COREF</name>
<accession>Q8FTX6</accession>
<dbReference type="eggNOG" id="COG0474">
    <property type="taxonomic scope" value="Bacteria"/>
</dbReference>
<dbReference type="EMBL" id="BA000035">
    <property type="protein sequence ID" value="BAC17062.1"/>
    <property type="molecule type" value="Genomic_DNA"/>
</dbReference>
<dbReference type="KEGG" id="cef:CE0252"/>
<reference evidence="1 2" key="1">
    <citation type="journal article" date="2003" name="Genome Res.">
        <title>Comparative complete genome sequence analysis of the amino acid replacements responsible for the thermostability of Corynebacterium efficiens.</title>
        <authorList>
            <person name="Nishio Y."/>
            <person name="Nakamura Y."/>
            <person name="Kawarabayasi Y."/>
            <person name="Usuda Y."/>
            <person name="Kimura E."/>
            <person name="Sugimoto S."/>
            <person name="Matsui K."/>
            <person name="Yamagishi A."/>
            <person name="Kikuchi H."/>
            <person name="Ikeo K."/>
            <person name="Gojobori T."/>
        </authorList>
    </citation>
    <scope>NUCLEOTIDE SEQUENCE [LARGE SCALE GENOMIC DNA]</scope>
    <source>
        <strain evidence="2">DSM 44549 / YS-314 / AJ 12310 / JCM 11189 / NBRC 100395</strain>
    </source>
</reference>
<dbReference type="Proteomes" id="UP000001409">
    <property type="component" value="Chromosome"/>
</dbReference>
<evidence type="ECO:0000313" key="2">
    <source>
        <dbReference type="Proteomes" id="UP000001409"/>
    </source>
</evidence>
<evidence type="ECO:0008006" key="3">
    <source>
        <dbReference type="Google" id="ProtNLM"/>
    </source>
</evidence>
<proteinExistence type="predicted"/>
<keyword evidence="2" id="KW-1185">Reference proteome</keyword>
<dbReference type="AlphaFoldDB" id="Q8FTX6"/>
<dbReference type="HOGENOM" id="CLU_564651_0_0_11"/>
<protein>
    <recommendedName>
        <fullName evidence="3">NERD domain-containing protein</fullName>
    </recommendedName>
</protein>
<dbReference type="STRING" id="196164.gene:10740648"/>
<sequence>MHLRDALLDGEYRPSTSRIIPVQKGVSLFPTPLPLNHIGVSRLNGIKPVAGYPFHREGARYLLINEALMLPGLKTRIEGKLKNHPLYAEVKGRTIEDLVELCFVQFFDDEAVCSQVHYLSKDNQRGEIDLLICNGDIALIVEVKSGSLRDSEKKNHPGSFTRKINASITKASKQIHQAAEAILSDGGFYSLKKEWLDLASIREVHTIIVTLDDLLELGTNQLSLEEVDLLQHGGTLPWIVSYNDLSLLLEMIEEPGELIAYLRRRTSADIVSRYWSTDELDLFLEFRETGMWVEVDRSVDNVGAELSPAPVVMVPSRTALVDAWFYGYAPKPKIKNVPMLPYVQQARQQGFEQWVAFGADLLSTAEDVQEDLRGVMEKLEQMAVQDGRSHFFTSVLVGQAINQVTLLTVYTGGILDNSQKKDAEIREYLAMKKTQVDAQRAYGMRFKKGKLISVAYDAETYDPAEFDQEKYSRLKPPPSDFHQ</sequence>